<sequence length="169" mass="19483">MHVVRGVVESIKIITSQASSWVVEYAFHYAKTHGRQRVSVIHKANIMRKTDGQFLKCCREVAERYPEITYEEVMIDNCCMMLVKNPTLFDALLMPNLHALLLSSVATLRHLKLNDKADRIHDAILNTIDEINDRKIKGMECFVSDMSKGQPGFARFVYSEQLKMMNMKM</sequence>
<feature type="domain" description="Isopropylmalate dehydrogenase-like" evidence="3">
    <location>
        <begin position="1"/>
        <end position="143"/>
    </location>
</feature>
<organism evidence="4 5">
    <name type="scientific">Dioscorea zingiberensis</name>
    <dbReference type="NCBI Taxonomy" id="325984"/>
    <lineage>
        <taxon>Eukaryota</taxon>
        <taxon>Viridiplantae</taxon>
        <taxon>Streptophyta</taxon>
        <taxon>Embryophyta</taxon>
        <taxon>Tracheophyta</taxon>
        <taxon>Spermatophyta</taxon>
        <taxon>Magnoliopsida</taxon>
        <taxon>Liliopsida</taxon>
        <taxon>Dioscoreales</taxon>
        <taxon>Dioscoreaceae</taxon>
        <taxon>Dioscorea</taxon>
    </lineage>
</organism>
<dbReference type="GO" id="GO:0005739">
    <property type="term" value="C:mitochondrion"/>
    <property type="evidence" value="ECO:0007669"/>
    <property type="project" value="TreeGrafter"/>
</dbReference>
<keyword evidence="5" id="KW-1185">Reference proteome</keyword>
<dbReference type="GO" id="GO:0004449">
    <property type="term" value="F:isocitrate dehydrogenase (NAD+) activity"/>
    <property type="evidence" value="ECO:0007669"/>
    <property type="project" value="TreeGrafter"/>
</dbReference>
<dbReference type="GO" id="GO:0006099">
    <property type="term" value="P:tricarboxylic acid cycle"/>
    <property type="evidence" value="ECO:0007669"/>
    <property type="project" value="TreeGrafter"/>
</dbReference>
<dbReference type="EMBL" id="JAGGNH010000006">
    <property type="protein sequence ID" value="KAJ0969488.1"/>
    <property type="molecule type" value="Genomic_DNA"/>
</dbReference>
<protein>
    <recommendedName>
        <fullName evidence="3">Isopropylmalate dehydrogenase-like domain-containing protein</fullName>
    </recommendedName>
</protein>
<dbReference type="PANTHER" id="PTHR11835">
    <property type="entry name" value="DECARBOXYLATING DEHYDROGENASES-ISOCITRATE, ISOPROPYLMALATE, TARTRATE"/>
    <property type="match status" value="1"/>
</dbReference>
<dbReference type="OrthoDB" id="10261637at2759"/>
<dbReference type="Pfam" id="PF00180">
    <property type="entry name" value="Iso_dh"/>
    <property type="match status" value="1"/>
</dbReference>
<accession>A0A9D5CB26</accession>
<dbReference type="PANTHER" id="PTHR11835:SF34">
    <property type="entry name" value="ISOCITRATE DEHYDROGENASE [NAD] SUBUNIT ALPHA, MITOCHONDRIAL"/>
    <property type="match status" value="1"/>
</dbReference>
<proteinExistence type="inferred from homology"/>
<evidence type="ECO:0000256" key="2">
    <source>
        <dbReference type="ARBA" id="ARBA00023002"/>
    </source>
</evidence>
<dbReference type="InterPro" id="IPR024084">
    <property type="entry name" value="IsoPropMal-DH-like_dom"/>
</dbReference>
<dbReference type="AlphaFoldDB" id="A0A9D5CB26"/>
<name>A0A9D5CB26_9LILI</name>
<comment type="caution">
    <text evidence="4">The sequence shown here is derived from an EMBL/GenBank/DDBJ whole genome shotgun (WGS) entry which is preliminary data.</text>
</comment>
<gene>
    <name evidence="4" type="ORF">J5N97_022365</name>
</gene>
<evidence type="ECO:0000256" key="1">
    <source>
        <dbReference type="ARBA" id="ARBA00007769"/>
    </source>
</evidence>
<reference evidence="4" key="1">
    <citation type="submission" date="2021-03" db="EMBL/GenBank/DDBJ databases">
        <authorList>
            <person name="Li Z."/>
            <person name="Yang C."/>
        </authorList>
    </citation>
    <scope>NUCLEOTIDE SEQUENCE</scope>
    <source>
        <strain evidence="4">Dzin_1.0</strain>
        <tissue evidence="4">Leaf</tissue>
    </source>
</reference>
<dbReference type="Gene3D" id="3.40.718.10">
    <property type="entry name" value="Isopropylmalate Dehydrogenase"/>
    <property type="match status" value="1"/>
</dbReference>
<evidence type="ECO:0000313" key="4">
    <source>
        <dbReference type="EMBL" id="KAJ0969488.1"/>
    </source>
</evidence>
<dbReference type="Proteomes" id="UP001085076">
    <property type="component" value="Miscellaneous, Linkage group lg06"/>
</dbReference>
<evidence type="ECO:0000259" key="3">
    <source>
        <dbReference type="SMART" id="SM01329"/>
    </source>
</evidence>
<dbReference type="GO" id="GO:0006102">
    <property type="term" value="P:isocitrate metabolic process"/>
    <property type="evidence" value="ECO:0007669"/>
    <property type="project" value="TreeGrafter"/>
</dbReference>
<keyword evidence="2" id="KW-0560">Oxidoreductase</keyword>
<comment type="similarity">
    <text evidence="1">Belongs to the isocitrate and isopropylmalate dehydrogenases family.</text>
</comment>
<evidence type="ECO:0000313" key="5">
    <source>
        <dbReference type="Proteomes" id="UP001085076"/>
    </source>
</evidence>
<dbReference type="SUPFAM" id="SSF53659">
    <property type="entry name" value="Isocitrate/Isopropylmalate dehydrogenase-like"/>
    <property type="match status" value="1"/>
</dbReference>
<dbReference type="SMART" id="SM01329">
    <property type="entry name" value="Iso_dh"/>
    <property type="match status" value="1"/>
</dbReference>
<reference evidence="4" key="2">
    <citation type="journal article" date="2022" name="Hortic Res">
        <title>The genome of Dioscorea zingiberensis sheds light on the biosynthesis, origin and evolution of the medicinally important diosgenin saponins.</title>
        <authorList>
            <person name="Li Y."/>
            <person name="Tan C."/>
            <person name="Li Z."/>
            <person name="Guo J."/>
            <person name="Li S."/>
            <person name="Chen X."/>
            <person name="Wang C."/>
            <person name="Dai X."/>
            <person name="Yang H."/>
            <person name="Song W."/>
            <person name="Hou L."/>
            <person name="Xu J."/>
            <person name="Tong Z."/>
            <person name="Xu A."/>
            <person name="Yuan X."/>
            <person name="Wang W."/>
            <person name="Yang Q."/>
            <person name="Chen L."/>
            <person name="Sun Z."/>
            <person name="Wang K."/>
            <person name="Pan B."/>
            <person name="Chen J."/>
            <person name="Bao Y."/>
            <person name="Liu F."/>
            <person name="Qi X."/>
            <person name="Gang D.R."/>
            <person name="Wen J."/>
            <person name="Li J."/>
        </authorList>
    </citation>
    <scope>NUCLEOTIDE SEQUENCE</scope>
    <source>
        <strain evidence="4">Dzin_1.0</strain>
    </source>
</reference>